<dbReference type="Proteomes" id="UP001221757">
    <property type="component" value="Unassembled WGS sequence"/>
</dbReference>
<name>A0AAD7CN34_MYCRO</name>
<dbReference type="AlphaFoldDB" id="A0AAD7CN34"/>
<sequence length="389" mass="42258">MMCTRSSPTPSSVLPASFALHTATPTPPHALLSCFPALIAPYAVRQRPGMRRPVMPTPEQHHLAAQYPPRARQHPVCMLRIVLACASGVVRLCTPYALRIFIAYAAAATKWDGAGLAPAFGRIPTSYLCGLYADCIRAPYANGSAQEPDEEIDVEAPCVCADFAFRVVRVPHVHRRPEPNVHAPRRPGRTAWGLFKIRAAGGQLAASVLARVHIANIQRLLATADEHAARAVRSGGRAGWIWRADYAQSAYAGPAGTRTLAAARPAYTPVGGVFLTREDEYVESPLAVRTRTPAAGRPVHTRTWKPSAVAERAEPGSFCPCRRRGGWLVRVISLAEIFLDAHCPVGRHDDAGATSTAQEQQLTRRIHAHRRGASGGMWWNSMCTRDPTT</sequence>
<gene>
    <name evidence="1" type="ORF">B0H17DRAFT_1267084</name>
</gene>
<protein>
    <submittedName>
        <fullName evidence="1">Uncharacterized protein</fullName>
    </submittedName>
</protein>
<dbReference type="PROSITE" id="PS51257">
    <property type="entry name" value="PROKAR_LIPOPROTEIN"/>
    <property type="match status" value="1"/>
</dbReference>
<organism evidence="1 2">
    <name type="scientific">Mycena rosella</name>
    <name type="common">Pink bonnet</name>
    <name type="synonym">Agaricus rosellus</name>
    <dbReference type="NCBI Taxonomy" id="1033263"/>
    <lineage>
        <taxon>Eukaryota</taxon>
        <taxon>Fungi</taxon>
        <taxon>Dikarya</taxon>
        <taxon>Basidiomycota</taxon>
        <taxon>Agaricomycotina</taxon>
        <taxon>Agaricomycetes</taxon>
        <taxon>Agaricomycetidae</taxon>
        <taxon>Agaricales</taxon>
        <taxon>Marasmiineae</taxon>
        <taxon>Mycenaceae</taxon>
        <taxon>Mycena</taxon>
    </lineage>
</organism>
<evidence type="ECO:0000313" key="2">
    <source>
        <dbReference type="Proteomes" id="UP001221757"/>
    </source>
</evidence>
<keyword evidence="2" id="KW-1185">Reference proteome</keyword>
<comment type="caution">
    <text evidence="1">The sequence shown here is derived from an EMBL/GenBank/DDBJ whole genome shotgun (WGS) entry which is preliminary data.</text>
</comment>
<evidence type="ECO:0000313" key="1">
    <source>
        <dbReference type="EMBL" id="KAJ7654271.1"/>
    </source>
</evidence>
<dbReference type="EMBL" id="JARKIE010000324">
    <property type="protein sequence ID" value="KAJ7654271.1"/>
    <property type="molecule type" value="Genomic_DNA"/>
</dbReference>
<proteinExistence type="predicted"/>
<accession>A0AAD7CN34</accession>
<reference evidence="1" key="1">
    <citation type="submission" date="2023-03" db="EMBL/GenBank/DDBJ databases">
        <title>Massive genome expansion in bonnet fungi (Mycena s.s.) driven by repeated elements and novel gene families across ecological guilds.</title>
        <authorList>
            <consortium name="Lawrence Berkeley National Laboratory"/>
            <person name="Harder C.B."/>
            <person name="Miyauchi S."/>
            <person name="Viragh M."/>
            <person name="Kuo A."/>
            <person name="Thoen E."/>
            <person name="Andreopoulos B."/>
            <person name="Lu D."/>
            <person name="Skrede I."/>
            <person name="Drula E."/>
            <person name="Henrissat B."/>
            <person name="Morin E."/>
            <person name="Kohler A."/>
            <person name="Barry K."/>
            <person name="LaButti K."/>
            <person name="Morin E."/>
            <person name="Salamov A."/>
            <person name="Lipzen A."/>
            <person name="Mereny Z."/>
            <person name="Hegedus B."/>
            <person name="Baldrian P."/>
            <person name="Stursova M."/>
            <person name="Weitz H."/>
            <person name="Taylor A."/>
            <person name="Grigoriev I.V."/>
            <person name="Nagy L.G."/>
            <person name="Martin F."/>
            <person name="Kauserud H."/>
        </authorList>
    </citation>
    <scope>NUCLEOTIDE SEQUENCE</scope>
    <source>
        <strain evidence="1">CBHHK067</strain>
    </source>
</reference>